<feature type="domain" description="Aspartate/glutamate/uridylate kinase" evidence="11">
    <location>
        <begin position="8"/>
        <end position="215"/>
    </location>
</feature>
<dbReference type="InterPro" id="IPR001048">
    <property type="entry name" value="Asp/Glu/Uridylate_kinase"/>
</dbReference>
<keyword evidence="9" id="KW-0665">Pyrimidine biosynthesis</keyword>
<keyword evidence="4" id="KW-0963">Cytoplasm</keyword>
<evidence type="ECO:0000256" key="4">
    <source>
        <dbReference type="ARBA" id="ARBA00022490"/>
    </source>
</evidence>
<evidence type="ECO:0000256" key="9">
    <source>
        <dbReference type="ARBA" id="ARBA00022975"/>
    </source>
</evidence>
<dbReference type="Gene3D" id="3.40.1160.10">
    <property type="entry name" value="Acetylglutamate kinase-like"/>
    <property type="match status" value="1"/>
</dbReference>
<evidence type="ECO:0000256" key="6">
    <source>
        <dbReference type="ARBA" id="ARBA00022741"/>
    </source>
</evidence>
<evidence type="ECO:0000259" key="11">
    <source>
        <dbReference type="Pfam" id="PF00696"/>
    </source>
</evidence>
<evidence type="ECO:0000313" key="13">
    <source>
        <dbReference type="Proteomes" id="UP000033860"/>
    </source>
</evidence>
<protein>
    <recommendedName>
        <fullName evidence="3">UMP kinase</fullName>
        <ecNumber evidence="3">2.7.4.22</ecNumber>
    </recommendedName>
    <alternativeName>
        <fullName evidence="10">Uridine monophosphate kinase</fullName>
    </alternativeName>
</protein>
<keyword evidence="5" id="KW-0808">Transferase</keyword>
<evidence type="ECO:0000313" key="12">
    <source>
        <dbReference type="EMBL" id="KKU61139.1"/>
    </source>
</evidence>
<keyword evidence="7 12" id="KW-0418">Kinase</keyword>
<comment type="pathway">
    <text evidence="1">Pyrimidine metabolism; CTP biosynthesis via de novo pathway; UDP from UMP (UMPK route): step 1/1.</text>
</comment>
<accession>A0A0G1RV33</accession>
<reference evidence="12 13" key="1">
    <citation type="journal article" date="2015" name="Nature">
        <title>rRNA introns, odd ribosomes, and small enigmatic genomes across a large radiation of phyla.</title>
        <authorList>
            <person name="Brown C.T."/>
            <person name="Hug L.A."/>
            <person name="Thomas B.C."/>
            <person name="Sharon I."/>
            <person name="Castelle C.J."/>
            <person name="Singh A."/>
            <person name="Wilkins M.J."/>
            <person name="Williams K.H."/>
            <person name="Banfield J.F."/>
        </authorList>
    </citation>
    <scope>NUCLEOTIDE SEQUENCE [LARGE SCALE GENOMIC DNA]</scope>
</reference>
<evidence type="ECO:0000256" key="8">
    <source>
        <dbReference type="ARBA" id="ARBA00022840"/>
    </source>
</evidence>
<evidence type="ECO:0000256" key="7">
    <source>
        <dbReference type="ARBA" id="ARBA00022777"/>
    </source>
</evidence>
<keyword evidence="6" id="KW-0547">Nucleotide-binding</keyword>
<dbReference type="Pfam" id="PF00696">
    <property type="entry name" value="AA_kinase"/>
    <property type="match status" value="1"/>
</dbReference>
<dbReference type="InterPro" id="IPR011818">
    <property type="entry name" value="Uridylate_kinase_arch/spir"/>
</dbReference>
<evidence type="ECO:0000256" key="5">
    <source>
        <dbReference type="ARBA" id="ARBA00022679"/>
    </source>
</evidence>
<dbReference type="NCBIfam" id="TIGR02076">
    <property type="entry name" value="pyrH_arch"/>
    <property type="match status" value="1"/>
</dbReference>
<evidence type="ECO:0000256" key="10">
    <source>
        <dbReference type="ARBA" id="ARBA00032092"/>
    </source>
</evidence>
<gene>
    <name evidence="12" type="ORF">UX85_C0004G0061</name>
</gene>
<sequence>MIVKKPNTFVLDLGGSVFAPNSRAKGIDIAYLKQFEKFIRKQVALKRRFFIVTGGGYVAREYRDAAAAAVGGKIADEDLDWLGVHATRLNAHLFRTIFRDIAYPWILKHYDLVDKKVTTPVVVCGGWKPGWSTDYCSVLVAADYHIDTVISLTNVDYAYDKDPNKYKGAKPIKTMGWDEMIKLVGKKWRPGMNTPFDPVASREAKKFGLKVVIANGRKFANLERILDGKTFTGTVIE</sequence>
<dbReference type="Proteomes" id="UP000033860">
    <property type="component" value="Unassembled WGS sequence"/>
</dbReference>
<dbReference type="GO" id="GO:0033862">
    <property type="term" value="F:UMP kinase activity"/>
    <property type="evidence" value="ECO:0007669"/>
    <property type="project" value="UniProtKB-EC"/>
</dbReference>
<dbReference type="EC" id="2.7.4.22" evidence="3"/>
<name>A0A0G1RV33_9BACT</name>
<dbReference type="GO" id="GO:0005524">
    <property type="term" value="F:ATP binding"/>
    <property type="evidence" value="ECO:0007669"/>
    <property type="project" value="UniProtKB-KW"/>
</dbReference>
<dbReference type="GO" id="GO:0006225">
    <property type="term" value="P:UDP biosynthetic process"/>
    <property type="evidence" value="ECO:0007669"/>
    <property type="project" value="TreeGrafter"/>
</dbReference>
<evidence type="ECO:0000256" key="3">
    <source>
        <dbReference type="ARBA" id="ARBA00012899"/>
    </source>
</evidence>
<evidence type="ECO:0000256" key="1">
    <source>
        <dbReference type="ARBA" id="ARBA00004791"/>
    </source>
</evidence>
<proteinExistence type="inferred from homology"/>
<organism evidence="12 13">
    <name type="scientific">Candidatus Beckwithbacteria bacterium GW2011_GWB1_47_15</name>
    <dbReference type="NCBI Taxonomy" id="1618371"/>
    <lineage>
        <taxon>Bacteria</taxon>
        <taxon>Candidatus Beckwithiibacteriota</taxon>
    </lineage>
</organism>
<evidence type="ECO:0000256" key="2">
    <source>
        <dbReference type="ARBA" id="ARBA00007614"/>
    </source>
</evidence>
<dbReference type="SUPFAM" id="SSF53633">
    <property type="entry name" value="Carbamate kinase-like"/>
    <property type="match status" value="1"/>
</dbReference>
<comment type="similarity">
    <text evidence="2">Belongs to the UMP kinase family.</text>
</comment>
<dbReference type="AlphaFoldDB" id="A0A0G1RV33"/>
<comment type="caution">
    <text evidence="12">The sequence shown here is derived from an EMBL/GenBank/DDBJ whole genome shotgun (WGS) entry which is preliminary data.</text>
</comment>
<dbReference type="PANTHER" id="PTHR42833:SF4">
    <property type="entry name" value="URIDYLATE KINASE PUMPKIN, CHLOROPLASTIC"/>
    <property type="match status" value="1"/>
</dbReference>
<dbReference type="EMBL" id="LCNT01000004">
    <property type="protein sequence ID" value="KKU61139.1"/>
    <property type="molecule type" value="Genomic_DNA"/>
</dbReference>
<dbReference type="InterPro" id="IPR036393">
    <property type="entry name" value="AceGlu_kinase-like_sf"/>
</dbReference>
<dbReference type="PANTHER" id="PTHR42833">
    <property type="entry name" value="URIDYLATE KINASE"/>
    <property type="match status" value="1"/>
</dbReference>
<keyword evidence="8" id="KW-0067">ATP-binding</keyword>